<dbReference type="InterPro" id="IPR020472">
    <property type="entry name" value="WD40_PAC1"/>
</dbReference>
<keyword evidence="6" id="KW-0539">Nucleus</keyword>
<dbReference type="PRINTS" id="PR00320">
    <property type="entry name" value="GPROTEINBRPT"/>
</dbReference>
<dbReference type="PROSITE" id="PS50082">
    <property type="entry name" value="WD_REPEATS_2"/>
    <property type="match status" value="5"/>
</dbReference>
<feature type="repeat" description="WD" evidence="7">
    <location>
        <begin position="211"/>
        <end position="253"/>
    </location>
</feature>
<evidence type="ECO:0000256" key="7">
    <source>
        <dbReference type="PROSITE-ProRule" id="PRU00221"/>
    </source>
</evidence>
<feature type="repeat" description="WD" evidence="7">
    <location>
        <begin position="408"/>
        <end position="442"/>
    </location>
</feature>
<dbReference type="FunFam" id="2.130.10.10:FF:000512">
    <property type="entry name" value="WD-40 repeat-containing protein MSI1"/>
    <property type="match status" value="1"/>
</dbReference>
<dbReference type="Pfam" id="PF00400">
    <property type="entry name" value="WD40"/>
    <property type="match status" value="5"/>
</dbReference>
<feature type="domain" description="Histone-binding protein RBBP4-like N-terminal" evidence="8">
    <location>
        <begin position="56"/>
        <end position="125"/>
    </location>
</feature>
<dbReference type="Gene3D" id="2.130.10.10">
    <property type="entry name" value="YVTN repeat-like/Quinoprotein amine dehydrogenase"/>
    <property type="match status" value="1"/>
</dbReference>
<evidence type="ECO:0000256" key="2">
    <source>
        <dbReference type="ARBA" id="ARBA00009341"/>
    </source>
</evidence>
<dbReference type="SUPFAM" id="SSF50978">
    <property type="entry name" value="WD40 repeat-like"/>
    <property type="match status" value="1"/>
</dbReference>
<evidence type="ECO:0000256" key="3">
    <source>
        <dbReference type="ARBA" id="ARBA00022574"/>
    </source>
</evidence>
<evidence type="ECO:0000313" key="9">
    <source>
        <dbReference type="EMBL" id="JAT74937.1"/>
    </source>
</evidence>
<dbReference type="GO" id="GO:0006325">
    <property type="term" value="P:chromatin organization"/>
    <property type="evidence" value="ECO:0007669"/>
    <property type="project" value="UniProtKB-KW"/>
</dbReference>
<dbReference type="InterPro" id="IPR050459">
    <property type="entry name" value="WD_repeat_RBAP46/RBAP48/MSI1"/>
</dbReference>
<feature type="non-terminal residue" evidence="9">
    <location>
        <position position="1"/>
    </location>
</feature>
<keyword evidence="4" id="KW-0677">Repeat</keyword>
<evidence type="ECO:0000256" key="6">
    <source>
        <dbReference type="ARBA" id="ARBA00023242"/>
    </source>
</evidence>
<dbReference type="PROSITE" id="PS50294">
    <property type="entry name" value="WD_REPEATS_REGION"/>
    <property type="match status" value="4"/>
</dbReference>
<dbReference type="PROSITE" id="PS00678">
    <property type="entry name" value="WD_REPEATS_1"/>
    <property type="match status" value="3"/>
</dbReference>
<accession>A0A1D2A6X3</accession>
<dbReference type="SMART" id="SM00320">
    <property type="entry name" value="WD40"/>
    <property type="match status" value="6"/>
</dbReference>
<sequence length="449" mass="50482">IYSIGPPRLPRQSYKQATGGNCEATWINLRLLLKFGMVGRDEDEYPDEVEERLVNEEYKVWKKNTPFLYDLVITHALEWPSLTVQWLPMKEENTEQGVSKQQLILGTHTSEGEQNYLMRAEVSLPLEETETDNRGYDDERGEVGGFGGTTGRINIVQQINHDGEVNRARHCPQNHFLIATKTVSADVYVFDYSKHPSKPAPDGLCKPDIRLAGHKNEGYGLSWSQLQEGYLLSGSDDAQICVWDVKGTTQSNRQLQALHIYQGHGGVVEDVAWHPRHAPIFGSVGDDKKLIIWDMRKPSEGAIDQSLEAHGAEVNCLAFNPHNEFILATGSADRTVALWDLRNTSRKLHLLESHSEEVFQVGWSPHHETVLASSGADRRLMVWDLARIGDEQSPEDAEDGPPELLFIHGGHTAKISDFAFNATDEWVMASVAEDNILQIWQLADNIWAD</sequence>
<dbReference type="AlphaFoldDB" id="A0A1D2A6X3"/>
<comment type="subcellular location">
    <subcellularLocation>
        <location evidence="1">Nucleus</location>
    </subcellularLocation>
</comment>
<dbReference type="PANTHER" id="PTHR22850">
    <property type="entry name" value="WD40 REPEAT FAMILY"/>
    <property type="match status" value="1"/>
</dbReference>
<keyword evidence="5" id="KW-0156">Chromatin regulator</keyword>
<dbReference type="InterPro" id="IPR015943">
    <property type="entry name" value="WD40/YVTN_repeat-like_dom_sf"/>
</dbReference>
<feature type="repeat" description="WD" evidence="7">
    <location>
        <begin position="307"/>
        <end position="349"/>
    </location>
</feature>
<protein>
    <recommendedName>
        <fullName evidence="8">Histone-binding protein RBBP4-like N-terminal domain-containing protein</fullName>
    </recommendedName>
</protein>
<dbReference type="InterPro" id="IPR001680">
    <property type="entry name" value="WD40_rpt"/>
</dbReference>
<dbReference type="GO" id="GO:0005634">
    <property type="term" value="C:nucleus"/>
    <property type="evidence" value="ECO:0007669"/>
    <property type="project" value="UniProtKB-SubCell"/>
</dbReference>
<name>A0A1D2A6X3_AUXPR</name>
<gene>
    <name evidence="9" type="ORF">g.21858</name>
</gene>
<evidence type="ECO:0000256" key="5">
    <source>
        <dbReference type="ARBA" id="ARBA00022853"/>
    </source>
</evidence>
<evidence type="ECO:0000256" key="1">
    <source>
        <dbReference type="ARBA" id="ARBA00004123"/>
    </source>
</evidence>
<dbReference type="InterPro" id="IPR019775">
    <property type="entry name" value="WD40_repeat_CS"/>
</dbReference>
<dbReference type="InterPro" id="IPR036322">
    <property type="entry name" value="WD40_repeat_dom_sf"/>
</dbReference>
<organism evidence="9">
    <name type="scientific">Auxenochlorella protothecoides</name>
    <name type="common">Green microalga</name>
    <name type="synonym">Chlorella protothecoides</name>
    <dbReference type="NCBI Taxonomy" id="3075"/>
    <lineage>
        <taxon>Eukaryota</taxon>
        <taxon>Viridiplantae</taxon>
        <taxon>Chlorophyta</taxon>
        <taxon>core chlorophytes</taxon>
        <taxon>Trebouxiophyceae</taxon>
        <taxon>Chlorellales</taxon>
        <taxon>Chlorellaceae</taxon>
        <taxon>Auxenochlorella</taxon>
    </lineage>
</organism>
<evidence type="ECO:0000259" key="8">
    <source>
        <dbReference type="Pfam" id="PF12265"/>
    </source>
</evidence>
<dbReference type="Pfam" id="PF12265">
    <property type="entry name" value="CAF1C_H4-bd"/>
    <property type="match status" value="1"/>
</dbReference>
<dbReference type="InterPro" id="IPR022052">
    <property type="entry name" value="Histone-bd_RBBP4-like_N"/>
</dbReference>
<feature type="repeat" description="WD" evidence="7">
    <location>
        <begin position="351"/>
        <end position="385"/>
    </location>
</feature>
<evidence type="ECO:0000256" key="4">
    <source>
        <dbReference type="ARBA" id="ARBA00022737"/>
    </source>
</evidence>
<comment type="similarity">
    <text evidence="2">Belongs to the WD repeat RBAP46/RBAP48/MSI1 family.</text>
</comment>
<feature type="repeat" description="WD" evidence="7">
    <location>
        <begin position="261"/>
        <end position="296"/>
    </location>
</feature>
<proteinExistence type="inferred from homology"/>
<reference evidence="9" key="1">
    <citation type="submission" date="2015-08" db="EMBL/GenBank/DDBJ databases">
        <authorList>
            <person name="Babu N.S."/>
            <person name="Beckwith C.J."/>
            <person name="Beseler K.G."/>
            <person name="Brison A."/>
            <person name="Carone J.V."/>
            <person name="Caskin T.P."/>
            <person name="Diamond M."/>
            <person name="Durham M.E."/>
            <person name="Foxe J.M."/>
            <person name="Go M."/>
            <person name="Henderson B.A."/>
            <person name="Jones I.B."/>
            <person name="McGettigan J.A."/>
            <person name="Micheletti S.J."/>
            <person name="Nasrallah M.E."/>
            <person name="Ortiz D."/>
            <person name="Piller C.R."/>
            <person name="Privatt S.R."/>
            <person name="Schneider S.L."/>
            <person name="Sharp S."/>
            <person name="Smith T.C."/>
            <person name="Stanton J.D."/>
            <person name="Ullery H.E."/>
            <person name="Wilson R.J."/>
            <person name="Serrano M.G."/>
            <person name="Buck G."/>
            <person name="Lee V."/>
            <person name="Wang Y."/>
            <person name="Carvalho R."/>
            <person name="Voegtly L."/>
            <person name="Shi R."/>
            <person name="Duckworth R."/>
            <person name="Johnson A."/>
            <person name="Loviza R."/>
            <person name="Walstead R."/>
            <person name="Shah Z."/>
            <person name="Kiflezghi M."/>
            <person name="Wade K."/>
            <person name="Ball S.L."/>
            <person name="Bradley K.W."/>
            <person name="Asai D.J."/>
            <person name="Bowman C.A."/>
            <person name="Russell D.A."/>
            <person name="Pope W.H."/>
            <person name="Jacobs-Sera D."/>
            <person name="Hendrix R.W."/>
            <person name="Hatfull G.F."/>
        </authorList>
    </citation>
    <scope>NUCLEOTIDE SEQUENCE</scope>
</reference>
<dbReference type="EMBL" id="GDKF01003685">
    <property type="protein sequence ID" value="JAT74937.1"/>
    <property type="molecule type" value="Transcribed_RNA"/>
</dbReference>
<keyword evidence="3 7" id="KW-0853">WD repeat</keyword>